<dbReference type="AlphaFoldDB" id="A0A841THQ6"/>
<dbReference type="EMBL" id="JACJVN010000060">
    <property type="protein sequence ID" value="MBB6678770.1"/>
    <property type="molecule type" value="Genomic_DNA"/>
</dbReference>
<dbReference type="Proteomes" id="UP000574133">
    <property type="component" value="Unassembled WGS sequence"/>
</dbReference>
<comment type="caution">
    <text evidence="1">The sequence shown here is derived from an EMBL/GenBank/DDBJ whole genome shotgun (WGS) entry which is preliminary data.</text>
</comment>
<organism evidence="1 2">
    <name type="scientific">Cohnella lubricantis</name>
    <dbReference type="NCBI Taxonomy" id="2163172"/>
    <lineage>
        <taxon>Bacteria</taxon>
        <taxon>Bacillati</taxon>
        <taxon>Bacillota</taxon>
        <taxon>Bacilli</taxon>
        <taxon>Bacillales</taxon>
        <taxon>Paenibacillaceae</taxon>
        <taxon>Cohnella</taxon>
    </lineage>
</organism>
<name>A0A841THQ6_9BACL</name>
<evidence type="ECO:0000313" key="1">
    <source>
        <dbReference type="EMBL" id="MBB6678770.1"/>
    </source>
</evidence>
<gene>
    <name evidence="1" type="ORF">H4Q31_15880</name>
</gene>
<keyword evidence="2" id="KW-1185">Reference proteome</keyword>
<accession>A0A841THQ6</accession>
<protein>
    <submittedName>
        <fullName evidence="1">Uncharacterized protein</fullName>
    </submittedName>
</protein>
<proteinExistence type="predicted"/>
<evidence type="ECO:0000313" key="2">
    <source>
        <dbReference type="Proteomes" id="UP000574133"/>
    </source>
</evidence>
<dbReference type="RefSeq" id="WP_185180036.1">
    <property type="nucleotide sequence ID" value="NZ_CBCSEP010000003.1"/>
</dbReference>
<sequence length="158" mass="16121">MRTKFKFLTAVVAAAGIVGGIGWYQSALADGSSGTPGSSSDPIVTKSYVDQKIAEATKPGGVSGGTSSSSLAVVTVPFGQKIIVQDGGELIVRTGKAIAYSEDANGLSDMTDGVDIAPGKPVGNNHLILFPRGGRGIQADPNSKSDLIVLVRGGYELR</sequence>
<reference evidence="1 2" key="1">
    <citation type="submission" date="2020-08" db="EMBL/GenBank/DDBJ databases">
        <title>Cohnella phylogeny.</title>
        <authorList>
            <person name="Dunlap C."/>
        </authorList>
    </citation>
    <scope>NUCLEOTIDE SEQUENCE [LARGE SCALE GENOMIC DNA]</scope>
    <source>
        <strain evidence="1 2">DSM 103658</strain>
    </source>
</reference>